<organism evidence="2 3">
    <name type="scientific">Conexibacter stalactiti</name>
    <dbReference type="NCBI Taxonomy" id="1940611"/>
    <lineage>
        <taxon>Bacteria</taxon>
        <taxon>Bacillati</taxon>
        <taxon>Actinomycetota</taxon>
        <taxon>Thermoleophilia</taxon>
        <taxon>Solirubrobacterales</taxon>
        <taxon>Conexibacteraceae</taxon>
        <taxon>Conexibacter</taxon>
    </lineage>
</organism>
<sequence>MSGVDLGGAVAIVTGAGSRDGIGFACARRLAALGARVVVTSTTERAHERAGELGGGACGGDAGDADAGLGANAAFGFVADLTDPAQAVALVAAAIERFGRLDVLVNNAGMTAVTDPEQPAELAGTSDAQWRAALDRNLTTAFNVTRAALPALLDSGRGRVVNVASTSGAVNAYPGDAAYHAAKAGMVGLTRALAVETAARGVTVNAVAPGWIATPSSTERELAMGAATPAGRPGTPDEIAAVVALLAAPAVSYLTGQLIVVDGANSIAEEKHVVAA</sequence>
<dbReference type="PANTHER" id="PTHR42879">
    <property type="entry name" value="3-OXOACYL-(ACYL-CARRIER-PROTEIN) REDUCTASE"/>
    <property type="match status" value="1"/>
</dbReference>
<proteinExistence type="inferred from homology"/>
<reference evidence="3" key="1">
    <citation type="submission" date="2023-07" db="EMBL/GenBank/DDBJ databases">
        <title>Conexibacter stalactiti sp. nov., isolated from stalactites in a lava cave and emended description of the genus Conexibacter.</title>
        <authorList>
            <person name="Lee S.D."/>
        </authorList>
    </citation>
    <scope>NUCLEOTIDE SEQUENCE [LARGE SCALE GENOMIC DNA]</scope>
    <source>
        <strain evidence="3">KCTC 39840</strain>
    </source>
</reference>
<name>A0ABU4HKK0_9ACTN</name>
<dbReference type="InterPro" id="IPR002347">
    <property type="entry name" value="SDR_fam"/>
</dbReference>
<dbReference type="Proteomes" id="UP001284601">
    <property type="component" value="Unassembled WGS sequence"/>
</dbReference>
<dbReference type="InterPro" id="IPR036291">
    <property type="entry name" value="NAD(P)-bd_dom_sf"/>
</dbReference>
<evidence type="ECO:0000313" key="3">
    <source>
        <dbReference type="Proteomes" id="UP001284601"/>
    </source>
</evidence>
<evidence type="ECO:0000256" key="1">
    <source>
        <dbReference type="ARBA" id="ARBA00006484"/>
    </source>
</evidence>
<protein>
    <submittedName>
        <fullName evidence="2">SDR family NAD(P)-dependent oxidoreductase</fullName>
    </submittedName>
</protein>
<accession>A0ABU4HKK0</accession>
<dbReference type="Pfam" id="PF13561">
    <property type="entry name" value="adh_short_C2"/>
    <property type="match status" value="1"/>
</dbReference>
<dbReference type="Gene3D" id="3.40.50.720">
    <property type="entry name" value="NAD(P)-binding Rossmann-like Domain"/>
    <property type="match status" value="1"/>
</dbReference>
<reference evidence="2 3" key="2">
    <citation type="submission" date="2023-10" db="EMBL/GenBank/DDBJ databases">
        <authorList>
            <person name="Han X.F."/>
        </authorList>
    </citation>
    <scope>NUCLEOTIDE SEQUENCE [LARGE SCALE GENOMIC DNA]</scope>
    <source>
        <strain evidence="2 3">KCTC 39840</strain>
    </source>
</reference>
<dbReference type="PANTHER" id="PTHR42879:SF2">
    <property type="entry name" value="3-OXOACYL-[ACYL-CARRIER-PROTEIN] REDUCTASE FABG"/>
    <property type="match status" value="1"/>
</dbReference>
<dbReference type="EMBL" id="JAWSTH010000003">
    <property type="protein sequence ID" value="MDW5593234.1"/>
    <property type="molecule type" value="Genomic_DNA"/>
</dbReference>
<dbReference type="RefSeq" id="WP_318595496.1">
    <property type="nucleotide sequence ID" value="NZ_JAWSTH010000003.1"/>
</dbReference>
<comment type="caution">
    <text evidence="2">The sequence shown here is derived from an EMBL/GenBank/DDBJ whole genome shotgun (WGS) entry which is preliminary data.</text>
</comment>
<keyword evidence="3" id="KW-1185">Reference proteome</keyword>
<gene>
    <name evidence="2" type="ORF">R7226_02720</name>
</gene>
<dbReference type="PRINTS" id="PR00080">
    <property type="entry name" value="SDRFAMILY"/>
</dbReference>
<dbReference type="InterPro" id="IPR050259">
    <property type="entry name" value="SDR"/>
</dbReference>
<comment type="similarity">
    <text evidence="1">Belongs to the short-chain dehydrogenases/reductases (SDR) family.</text>
</comment>
<dbReference type="SUPFAM" id="SSF51735">
    <property type="entry name" value="NAD(P)-binding Rossmann-fold domains"/>
    <property type="match status" value="1"/>
</dbReference>
<evidence type="ECO:0000313" key="2">
    <source>
        <dbReference type="EMBL" id="MDW5593234.1"/>
    </source>
</evidence>
<dbReference type="PRINTS" id="PR00081">
    <property type="entry name" value="GDHRDH"/>
</dbReference>